<evidence type="ECO:0000313" key="2">
    <source>
        <dbReference type="Proteomes" id="UP000789901"/>
    </source>
</evidence>
<organism evidence="1 2">
    <name type="scientific">Gigaspora margarita</name>
    <dbReference type="NCBI Taxonomy" id="4874"/>
    <lineage>
        <taxon>Eukaryota</taxon>
        <taxon>Fungi</taxon>
        <taxon>Fungi incertae sedis</taxon>
        <taxon>Mucoromycota</taxon>
        <taxon>Glomeromycotina</taxon>
        <taxon>Glomeromycetes</taxon>
        <taxon>Diversisporales</taxon>
        <taxon>Gigasporaceae</taxon>
        <taxon>Gigaspora</taxon>
    </lineage>
</organism>
<proteinExistence type="predicted"/>
<protein>
    <submittedName>
        <fullName evidence="1">15753_t:CDS:1</fullName>
    </submittedName>
</protein>
<dbReference type="Proteomes" id="UP000789901">
    <property type="component" value="Unassembled WGS sequence"/>
</dbReference>
<sequence>VVNRRSKSRLDTEMKGHMNMLAPQTGSLDTHNTIESKGFMDGETWAPTVL</sequence>
<keyword evidence="2" id="KW-1185">Reference proteome</keyword>
<accession>A0ABN7VSB3</accession>
<comment type="caution">
    <text evidence="1">The sequence shown here is derived from an EMBL/GenBank/DDBJ whole genome shotgun (WGS) entry which is preliminary data.</text>
</comment>
<reference evidence="1 2" key="1">
    <citation type="submission" date="2021-06" db="EMBL/GenBank/DDBJ databases">
        <authorList>
            <person name="Kallberg Y."/>
            <person name="Tangrot J."/>
            <person name="Rosling A."/>
        </authorList>
    </citation>
    <scope>NUCLEOTIDE SEQUENCE [LARGE SCALE GENOMIC DNA]</scope>
    <source>
        <strain evidence="1 2">120-4 pot B 10/14</strain>
    </source>
</reference>
<evidence type="ECO:0000313" key="1">
    <source>
        <dbReference type="EMBL" id="CAG8796615.1"/>
    </source>
</evidence>
<feature type="non-terminal residue" evidence="1">
    <location>
        <position position="1"/>
    </location>
</feature>
<gene>
    <name evidence="1" type="ORF">GMARGA_LOCUS22229</name>
</gene>
<dbReference type="EMBL" id="CAJVQB010021262">
    <property type="protein sequence ID" value="CAG8796615.1"/>
    <property type="molecule type" value="Genomic_DNA"/>
</dbReference>
<name>A0ABN7VSB3_GIGMA</name>